<feature type="region of interest" description="Disordered" evidence="1">
    <location>
        <begin position="324"/>
        <end position="361"/>
    </location>
</feature>
<dbReference type="EMBL" id="JBHRWW010000001">
    <property type="protein sequence ID" value="MFC3686850.1"/>
    <property type="molecule type" value="Genomic_DNA"/>
</dbReference>
<feature type="compositionally biased region" description="Basic and acidic residues" evidence="1">
    <location>
        <begin position="182"/>
        <end position="191"/>
    </location>
</feature>
<evidence type="ECO:0000259" key="2">
    <source>
        <dbReference type="Pfam" id="PF01882"/>
    </source>
</evidence>
<comment type="caution">
    <text evidence="3">The sequence shown here is derived from an EMBL/GenBank/DDBJ whole genome shotgun (WGS) entry which is preliminary data.</text>
</comment>
<evidence type="ECO:0000313" key="4">
    <source>
        <dbReference type="Proteomes" id="UP001595685"/>
    </source>
</evidence>
<keyword evidence="4" id="KW-1185">Reference proteome</keyword>
<feature type="domain" description="DUF58" evidence="2">
    <location>
        <begin position="193"/>
        <end position="408"/>
    </location>
</feature>
<evidence type="ECO:0000256" key="1">
    <source>
        <dbReference type="SAM" id="MobiDB-lite"/>
    </source>
</evidence>
<feature type="compositionally biased region" description="Low complexity" evidence="1">
    <location>
        <begin position="324"/>
        <end position="333"/>
    </location>
</feature>
<sequence length="471" mass="48005">MTGTLAWVPTAAYRRALGLGVGGLVAGVALGSPDLAVLGVPLALSCALASRARPPLRSAPVLVRAPSTASVGEPLAVTVEVTGAAAAARAELVVVATPQGRVGVRPRRSRRPLVTTAEPTAWGRRLLARPDALLVAADGLAVVGPLVGPVHEVLVVPAVTAAGAGPLPPHATSVVGRHRTRRSGEGPDLHAVEEFRPGDRLRHVDWRATARRGQGPGGLQVHVRRATVEAEGQVVLLLDTRGDLDADVAGWASPAETDGGAVAPGSSLDLIVTTAVALAAAHLGAGDRVGMVDLTVPTAAVRPGGGRRQLQRLRLALAATTATGAATARRGAGARQGSGVPTGSGPRHGSGPGEHSGPRQDRVELPRRLLAQVPARALAVVLSPFLDDRTSDLVLALHSHGRTTVAVDCLPPDLEPDAASPVGAAALGVVLLEHERRLDRLRGAGVAVLPAGADLGRATRALVLARDRGRR</sequence>
<dbReference type="RefSeq" id="WP_376985299.1">
    <property type="nucleotide sequence ID" value="NZ_JBHRWW010000001.1"/>
</dbReference>
<gene>
    <name evidence="3" type="ORF">ACFOLH_00670</name>
</gene>
<feature type="compositionally biased region" description="Gly residues" evidence="1">
    <location>
        <begin position="334"/>
        <end position="354"/>
    </location>
</feature>
<dbReference type="Pfam" id="PF01882">
    <property type="entry name" value="DUF58"/>
    <property type="match status" value="1"/>
</dbReference>
<dbReference type="Proteomes" id="UP001595685">
    <property type="component" value="Unassembled WGS sequence"/>
</dbReference>
<evidence type="ECO:0000313" key="3">
    <source>
        <dbReference type="EMBL" id="MFC3686850.1"/>
    </source>
</evidence>
<organism evidence="3 4">
    <name type="scientific">Aquipuribacter hungaricus</name>
    <dbReference type="NCBI Taxonomy" id="545624"/>
    <lineage>
        <taxon>Bacteria</taxon>
        <taxon>Bacillati</taxon>
        <taxon>Actinomycetota</taxon>
        <taxon>Actinomycetes</taxon>
        <taxon>Micrococcales</taxon>
        <taxon>Intrasporangiaceae</taxon>
        <taxon>Aquipuribacter</taxon>
    </lineage>
</organism>
<proteinExistence type="predicted"/>
<name>A0ABV7WAP4_9MICO</name>
<protein>
    <submittedName>
        <fullName evidence="3">DUF58 domain-containing protein</fullName>
    </submittedName>
</protein>
<dbReference type="InterPro" id="IPR002881">
    <property type="entry name" value="DUF58"/>
</dbReference>
<dbReference type="PANTHER" id="PTHR33608">
    <property type="entry name" value="BLL2464 PROTEIN"/>
    <property type="match status" value="1"/>
</dbReference>
<accession>A0ABV7WAP4</accession>
<dbReference type="PANTHER" id="PTHR33608:SF14">
    <property type="entry name" value="POSSIBLE CONSERVED SECRETED PROTEIN"/>
    <property type="match status" value="1"/>
</dbReference>
<feature type="region of interest" description="Disordered" evidence="1">
    <location>
        <begin position="170"/>
        <end position="191"/>
    </location>
</feature>
<reference evidence="4" key="1">
    <citation type="journal article" date="2019" name="Int. J. Syst. Evol. Microbiol.">
        <title>The Global Catalogue of Microorganisms (GCM) 10K type strain sequencing project: providing services to taxonomists for standard genome sequencing and annotation.</title>
        <authorList>
            <consortium name="The Broad Institute Genomics Platform"/>
            <consortium name="The Broad Institute Genome Sequencing Center for Infectious Disease"/>
            <person name="Wu L."/>
            <person name="Ma J."/>
        </authorList>
    </citation>
    <scope>NUCLEOTIDE SEQUENCE [LARGE SCALE GENOMIC DNA]</scope>
    <source>
        <strain evidence="4">NCAIM B.02333</strain>
    </source>
</reference>